<name>A0A085VF49_PSESX</name>
<dbReference type="EMBL" id="JPQT01000063">
    <property type="protein sequence ID" value="KFE54062.1"/>
    <property type="molecule type" value="Genomic_DNA"/>
</dbReference>
<accession>A0A085VF49</accession>
<evidence type="ECO:0000313" key="2">
    <source>
        <dbReference type="Proteomes" id="UP000028643"/>
    </source>
</evidence>
<organism evidence="1 2">
    <name type="scientific">Pseudomonas syringae</name>
    <dbReference type="NCBI Taxonomy" id="317"/>
    <lineage>
        <taxon>Bacteria</taxon>
        <taxon>Pseudomonadati</taxon>
        <taxon>Pseudomonadota</taxon>
        <taxon>Gammaproteobacteria</taxon>
        <taxon>Pseudomonadales</taxon>
        <taxon>Pseudomonadaceae</taxon>
        <taxon>Pseudomonas</taxon>
    </lineage>
</organism>
<gene>
    <name evidence="1" type="ORF">IV02_04765</name>
</gene>
<dbReference type="AlphaFoldDB" id="A0A085VF49"/>
<dbReference type="RefSeq" id="WP_047572572.1">
    <property type="nucleotide sequence ID" value="NZ_JPQT01000063.1"/>
</dbReference>
<reference evidence="1 2" key="1">
    <citation type="submission" date="2014-07" db="EMBL/GenBank/DDBJ databases">
        <title>Draft Genome Sequences of Environmental Pseudomonas syringae strains.</title>
        <authorList>
            <person name="Baltrus D.A."/>
            <person name="Berge O."/>
            <person name="Morris C."/>
        </authorList>
    </citation>
    <scope>NUCLEOTIDE SEQUENCE [LARGE SCALE GENOMIC DNA]</scope>
    <source>
        <strain evidence="1 2">CEB003</strain>
    </source>
</reference>
<protein>
    <submittedName>
        <fullName evidence="1">Uncharacterized protein</fullName>
    </submittedName>
</protein>
<proteinExistence type="predicted"/>
<evidence type="ECO:0000313" key="1">
    <source>
        <dbReference type="EMBL" id="KFE54062.1"/>
    </source>
</evidence>
<sequence length="182" mass="21085">MKTLTALAFALLASTAYGKCQDRYYYYEAKPLPVKVKNWQMLEDNSIQFSREIKDFLNMTATCSPAEGKDAYHFTAYFNYIVEPNFWKKLSNPLYKNPAIRLPNGVYAQGANASTMDVVEFNQKNRKSFTQYRAELSYGGKTSVIYVYVVRKGIDEMYTPLLNVSLSKTYQQNGYYFTEYKP</sequence>
<dbReference type="PATRIC" id="fig|317.174.peg.971"/>
<comment type="caution">
    <text evidence="1">The sequence shown here is derived from an EMBL/GenBank/DDBJ whole genome shotgun (WGS) entry which is preliminary data.</text>
</comment>
<dbReference type="Proteomes" id="UP000028643">
    <property type="component" value="Unassembled WGS sequence"/>
</dbReference>